<dbReference type="InterPro" id="IPR036179">
    <property type="entry name" value="Ig-like_dom_sf"/>
</dbReference>
<dbReference type="PANTHER" id="PTHR15466:SF2">
    <property type="entry name" value="V-SET AND IMMUNOGLOBULIN DOMAIN-CONTAINING PROTEIN 4"/>
    <property type="match status" value="1"/>
</dbReference>
<dbReference type="InterPro" id="IPR003599">
    <property type="entry name" value="Ig_sub"/>
</dbReference>
<dbReference type="SUPFAM" id="SSF48726">
    <property type="entry name" value="Immunoglobulin"/>
    <property type="match status" value="2"/>
</dbReference>
<evidence type="ECO:0000256" key="1">
    <source>
        <dbReference type="SAM" id="MobiDB-lite"/>
    </source>
</evidence>
<feature type="signal peptide" evidence="3">
    <location>
        <begin position="1"/>
        <end position="21"/>
    </location>
</feature>
<dbReference type="InterPro" id="IPR039939">
    <property type="entry name" value="VSIG4"/>
</dbReference>
<dbReference type="InterPro" id="IPR013783">
    <property type="entry name" value="Ig-like_fold"/>
</dbReference>
<accession>A0A8C3UJI8</accession>
<proteinExistence type="predicted"/>
<dbReference type="Pfam" id="PF13927">
    <property type="entry name" value="Ig_3"/>
    <property type="match status" value="1"/>
</dbReference>
<dbReference type="Gene3D" id="2.60.40.10">
    <property type="entry name" value="Immunoglobulins"/>
    <property type="match status" value="2"/>
</dbReference>
<evidence type="ECO:0000313" key="5">
    <source>
        <dbReference type="Ensembl" id="ENSCUSP00005015518.1"/>
    </source>
</evidence>
<organism evidence="5 6">
    <name type="scientific">Catharus ustulatus</name>
    <name type="common">Russet-backed thrush</name>
    <name type="synonym">Hylocichla ustulatus</name>
    <dbReference type="NCBI Taxonomy" id="91951"/>
    <lineage>
        <taxon>Eukaryota</taxon>
        <taxon>Metazoa</taxon>
        <taxon>Chordata</taxon>
        <taxon>Craniata</taxon>
        <taxon>Vertebrata</taxon>
        <taxon>Euteleostomi</taxon>
        <taxon>Archelosauria</taxon>
        <taxon>Archosauria</taxon>
        <taxon>Dinosauria</taxon>
        <taxon>Saurischia</taxon>
        <taxon>Theropoda</taxon>
        <taxon>Coelurosauria</taxon>
        <taxon>Aves</taxon>
        <taxon>Neognathae</taxon>
        <taxon>Neoaves</taxon>
        <taxon>Telluraves</taxon>
        <taxon>Australaves</taxon>
        <taxon>Passeriformes</taxon>
        <taxon>Turdidae</taxon>
        <taxon>Catharus</taxon>
    </lineage>
</organism>
<sequence length="398" mass="42642">MMWAGLVLWCAAHLRPGCTFASAVPNLSGVHQVTGTWMGSTTVPCTYVPWEGFTEHTLSWSLERDSSVSTIFRRDESGDHILPAKFRGRLSVPKNSPGDASLLIENLEMPDSGHYTCQVVWRSADNSLVTRELTTTVKVVKAAATKPIIRAEPGLTLPAGASASLTCEASGSPPISYRWFRSSPAATAQLLSSGAELAWSSLRPSDSGSYFCEAENRAGAGAVQRSDAVQLTVTDLPTTTATLQRSVGTTGGHHSTIGQGQSSDMEHTPTDPVPTTRVSRMDTAPVGPFTDTGSPRVAPSPLLYGLVAALGGAALGALLAVGLGYWRRRRRKDEPLYEVAFRRTADVALLHTEGEVPAKSLQEEMCSNTAKTTVKDRKSPEYENLMTAMESQYEAEGI</sequence>
<keyword evidence="6" id="KW-1185">Reference proteome</keyword>
<protein>
    <recommendedName>
        <fullName evidence="4">Ig-like domain-containing protein</fullName>
    </recommendedName>
</protein>
<feature type="region of interest" description="Disordered" evidence="1">
    <location>
        <begin position="245"/>
        <end position="282"/>
    </location>
</feature>
<reference evidence="5" key="3">
    <citation type="submission" date="2025-09" db="UniProtKB">
        <authorList>
            <consortium name="Ensembl"/>
        </authorList>
    </citation>
    <scope>IDENTIFICATION</scope>
</reference>
<keyword evidence="2" id="KW-1133">Transmembrane helix</keyword>
<dbReference type="InterPro" id="IPR003598">
    <property type="entry name" value="Ig_sub2"/>
</dbReference>
<evidence type="ECO:0000313" key="6">
    <source>
        <dbReference type="Proteomes" id="UP000694563"/>
    </source>
</evidence>
<evidence type="ECO:0000256" key="3">
    <source>
        <dbReference type="SAM" id="SignalP"/>
    </source>
</evidence>
<dbReference type="PROSITE" id="PS50835">
    <property type="entry name" value="IG_LIKE"/>
    <property type="match status" value="2"/>
</dbReference>
<dbReference type="RefSeq" id="XP_032928524.1">
    <property type="nucleotide sequence ID" value="XM_033072633.2"/>
</dbReference>
<dbReference type="InterPro" id="IPR013106">
    <property type="entry name" value="Ig_V-set"/>
</dbReference>
<feature type="transmembrane region" description="Helical" evidence="2">
    <location>
        <begin position="302"/>
        <end position="326"/>
    </location>
</feature>
<dbReference type="PANTHER" id="PTHR15466">
    <property type="entry name" value="V-SET AND IMMUNOGLOBULIN DOMAIN CONTAINING 4"/>
    <property type="match status" value="1"/>
</dbReference>
<dbReference type="SMART" id="SM00408">
    <property type="entry name" value="IGc2"/>
    <property type="match status" value="2"/>
</dbReference>
<feature type="domain" description="Ig-like" evidence="4">
    <location>
        <begin position="147"/>
        <end position="230"/>
    </location>
</feature>
<name>A0A8C3UJI8_CATUS</name>
<dbReference type="InterPro" id="IPR007110">
    <property type="entry name" value="Ig-like_dom"/>
</dbReference>
<keyword evidence="2" id="KW-0472">Membrane</keyword>
<dbReference type="GO" id="GO:0042130">
    <property type="term" value="P:negative regulation of T cell proliferation"/>
    <property type="evidence" value="ECO:0007669"/>
    <property type="project" value="InterPro"/>
</dbReference>
<feature type="domain" description="Ig-like" evidence="4">
    <location>
        <begin position="25"/>
        <end position="134"/>
    </location>
</feature>
<dbReference type="GO" id="GO:0045957">
    <property type="term" value="P:negative regulation of complement activation, alternative pathway"/>
    <property type="evidence" value="ECO:0007669"/>
    <property type="project" value="TreeGrafter"/>
</dbReference>
<dbReference type="Pfam" id="PF07686">
    <property type="entry name" value="V-set"/>
    <property type="match status" value="1"/>
</dbReference>
<dbReference type="Ensembl" id="ENSCUST00005016110.1">
    <property type="protein sequence ID" value="ENSCUSP00005015518.1"/>
    <property type="gene ID" value="ENSCUSG00005009964.1"/>
</dbReference>
<evidence type="ECO:0000259" key="4">
    <source>
        <dbReference type="PROSITE" id="PS50835"/>
    </source>
</evidence>
<feature type="chain" id="PRO_5034561366" description="Ig-like domain-containing protein" evidence="3">
    <location>
        <begin position="22"/>
        <end position="398"/>
    </location>
</feature>
<keyword evidence="3" id="KW-0732">Signal</keyword>
<dbReference type="GO" id="GO:0043031">
    <property type="term" value="P:negative regulation of macrophage activation"/>
    <property type="evidence" value="ECO:0007669"/>
    <property type="project" value="InterPro"/>
</dbReference>
<dbReference type="GeneID" id="117003031"/>
<dbReference type="Proteomes" id="UP000694563">
    <property type="component" value="Chromosome 14"/>
</dbReference>
<dbReference type="AlphaFoldDB" id="A0A8C3UJI8"/>
<reference evidence="5" key="1">
    <citation type="submission" date="2020-10" db="EMBL/GenBank/DDBJ databases">
        <title>Catharus ustulatus (Swainson's thrush) genome, bCatUst1, primary haplotype v2.</title>
        <authorList>
            <person name="Delmore K."/>
            <person name="Vafadar M."/>
            <person name="Formenti G."/>
            <person name="Chow W."/>
            <person name="Pelan S."/>
            <person name="Howe K."/>
            <person name="Rhie A."/>
            <person name="Mountcastle J."/>
            <person name="Haase B."/>
            <person name="Fedrigo O."/>
            <person name="Jarvis E.D."/>
        </authorList>
    </citation>
    <scope>NUCLEOTIDE SEQUENCE [LARGE SCALE GENOMIC DNA]</scope>
</reference>
<feature type="compositionally biased region" description="Polar residues" evidence="1">
    <location>
        <begin position="245"/>
        <end position="263"/>
    </location>
</feature>
<dbReference type="SMART" id="SM00406">
    <property type="entry name" value="IGv"/>
    <property type="match status" value="2"/>
</dbReference>
<keyword evidence="2" id="KW-0812">Transmembrane</keyword>
<dbReference type="SMART" id="SM00409">
    <property type="entry name" value="IG"/>
    <property type="match status" value="2"/>
</dbReference>
<reference evidence="5" key="2">
    <citation type="submission" date="2025-08" db="UniProtKB">
        <authorList>
            <consortium name="Ensembl"/>
        </authorList>
    </citation>
    <scope>IDENTIFICATION</scope>
</reference>
<gene>
    <name evidence="5" type="primary">LOC117003031</name>
</gene>
<dbReference type="GO" id="GO:0001851">
    <property type="term" value="F:complement component C3b binding"/>
    <property type="evidence" value="ECO:0007669"/>
    <property type="project" value="TreeGrafter"/>
</dbReference>
<evidence type="ECO:0000256" key="2">
    <source>
        <dbReference type="SAM" id="Phobius"/>
    </source>
</evidence>
<dbReference type="GO" id="GO:0032703">
    <property type="term" value="P:negative regulation of interleukin-2 production"/>
    <property type="evidence" value="ECO:0007669"/>
    <property type="project" value="InterPro"/>
</dbReference>